<protein>
    <submittedName>
        <fullName evidence="1">Uncharacterized protein</fullName>
    </submittedName>
</protein>
<organism evidence="1 2">
    <name type="scientific">Pseudanabaena catenata USMAC16</name>
    <dbReference type="NCBI Taxonomy" id="1855837"/>
    <lineage>
        <taxon>Bacteria</taxon>
        <taxon>Bacillati</taxon>
        <taxon>Cyanobacteriota</taxon>
        <taxon>Cyanophyceae</taxon>
        <taxon>Pseudanabaenales</taxon>
        <taxon>Pseudanabaenaceae</taxon>
        <taxon>Pseudanabaena</taxon>
    </lineage>
</organism>
<reference evidence="1" key="1">
    <citation type="submission" date="2019-05" db="EMBL/GenBank/DDBJ databases">
        <title>Whole genome sequencing of Pseudanabaena catenata USMAC16.</title>
        <authorList>
            <person name="Khan Z."/>
            <person name="Omar W.M."/>
            <person name="Convey P."/>
            <person name="Merican F."/>
            <person name="Najimudin N."/>
        </authorList>
    </citation>
    <scope>NUCLEOTIDE SEQUENCE</scope>
    <source>
        <strain evidence="1">USMAC16</strain>
    </source>
</reference>
<proteinExistence type="predicted"/>
<evidence type="ECO:0000313" key="1">
    <source>
        <dbReference type="EMBL" id="MDG3497020.1"/>
    </source>
</evidence>
<evidence type="ECO:0000313" key="2">
    <source>
        <dbReference type="Proteomes" id="UP001152872"/>
    </source>
</evidence>
<dbReference type="RefSeq" id="WP_009629225.1">
    <property type="nucleotide sequence ID" value="NZ_VBTY01000264.1"/>
</dbReference>
<name>A0A9X4MD33_9CYAN</name>
<keyword evidence="2" id="KW-1185">Reference proteome</keyword>
<dbReference type="Proteomes" id="UP001152872">
    <property type="component" value="Unassembled WGS sequence"/>
</dbReference>
<dbReference type="EMBL" id="VBTY01000264">
    <property type="protein sequence ID" value="MDG3497020.1"/>
    <property type="molecule type" value="Genomic_DNA"/>
</dbReference>
<sequence>MSGNVSLDLPQDLLESIQRTRTAAIALAKLPSDAKNNALEAIAVALEQQLIATLTTCDRKNPKF</sequence>
<accession>A0A9X4MD33</accession>
<gene>
    <name evidence="1" type="ORF">FEV09_20990</name>
</gene>
<dbReference type="AlphaFoldDB" id="A0A9X4MD33"/>
<comment type="caution">
    <text evidence="1">The sequence shown here is derived from an EMBL/GenBank/DDBJ whole genome shotgun (WGS) entry which is preliminary data.</text>
</comment>